<dbReference type="eggNOG" id="ENOG5032UV6">
    <property type="taxonomic scope" value="Bacteria"/>
</dbReference>
<dbReference type="Pfam" id="PF11159">
    <property type="entry name" value="DUF2939"/>
    <property type="match status" value="1"/>
</dbReference>
<gene>
    <name evidence="1" type="ORF">N799_10720</name>
</gene>
<reference evidence="1 2" key="1">
    <citation type="journal article" date="2015" name="Stand. Genomic Sci.">
        <title>Genomic information of the arsenic-resistant bacterium Lysobacter arseniciresistens type strain ZS79(T) and comparison of Lysobacter draft genomes.</title>
        <authorList>
            <person name="Liu L."/>
            <person name="Zhang S."/>
            <person name="Luo M."/>
            <person name="Wang G."/>
        </authorList>
    </citation>
    <scope>NUCLEOTIDE SEQUENCE [LARGE SCALE GENOMIC DNA]</scope>
    <source>
        <strain evidence="1 2">ZS79</strain>
    </source>
</reference>
<evidence type="ECO:0000313" key="2">
    <source>
        <dbReference type="Proteomes" id="UP000029989"/>
    </source>
</evidence>
<evidence type="ECO:0008006" key="3">
    <source>
        <dbReference type="Google" id="ProtNLM"/>
    </source>
</evidence>
<dbReference type="EMBL" id="AVPT01000004">
    <property type="protein sequence ID" value="KGM57291.1"/>
    <property type="molecule type" value="Genomic_DNA"/>
</dbReference>
<dbReference type="AlphaFoldDB" id="A0A0A0F2D5"/>
<keyword evidence="2" id="KW-1185">Reference proteome</keyword>
<dbReference type="Proteomes" id="UP000029989">
    <property type="component" value="Unassembled WGS sequence"/>
</dbReference>
<sequence length="182" mass="19325">MKKWLALPVLAIVLLLGYVVAGPFLAYNGIRDAVQAQDTAVLSRHVDFPQLRANLKAQLDDYLVRRAGVDAQSSLFGAVAVRIASGLAGGAVDTMVTPAGIGALLQGRSVWHRASGGGVTDNTYEHAAPTDPLREPEYGFESLSRFTATVHGDGGAPVTFVLSRDGLRWKLTDIRLPLTTSG</sequence>
<name>A0A0A0F2D5_9GAMM</name>
<organism evidence="1 2">
    <name type="scientific">Lysobacter arseniciresistens ZS79</name>
    <dbReference type="NCBI Taxonomy" id="913325"/>
    <lineage>
        <taxon>Bacteria</taxon>
        <taxon>Pseudomonadati</taxon>
        <taxon>Pseudomonadota</taxon>
        <taxon>Gammaproteobacteria</taxon>
        <taxon>Lysobacterales</taxon>
        <taxon>Lysobacteraceae</taxon>
        <taxon>Novilysobacter</taxon>
    </lineage>
</organism>
<comment type="caution">
    <text evidence="1">The sequence shown here is derived from an EMBL/GenBank/DDBJ whole genome shotgun (WGS) entry which is preliminary data.</text>
</comment>
<proteinExistence type="predicted"/>
<dbReference type="STRING" id="913325.N799_10720"/>
<dbReference type="RefSeq" id="WP_036208155.1">
    <property type="nucleotide sequence ID" value="NZ_AVPT01000004.1"/>
</dbReference>
<dbReference type="InterPro" id="IPR021330">
    <property type="entry name" value="DUF2939"/>
</dbReference>
<protein>
    <recommendedName>
        <fullName evidence="3">DUF2939 domain-containing protein</fullName>
    </recommendedName>
</protein>
<evidence type="ECO:0000313" key="1">
    <source>
        <dbReference type="EMBL" id="KGM57291.1"/>
    </source>
</evidence>
<dbReference type="OrthoDB" id="5739641at2"/>
<accession>A0A0A0F2D5</accession>